<feature type="transmembrane region" description="Helical" evidence="6">
    <location>
        <begin position="261"/>
        <end position="282"/>
    </location>
</feature>
<gene>
    <name evidence="8" type="ORF">ACFQ2S_09395</name>
</gene>
<keyword evidence="9" id="KW-1185">Reference proteome</keyword>
<comment type="caution">
    <text evidence="8">The sequence shown here is derived from an EMBL/GenBank/DDBJ whole genome shotgun (WGS) entry which is preliminary data.</text>
</comment>
<feature type="transmembrane region" description="Helical" evidence="6">
    <location>
        <begin position="294"/>
        <end position="315"/>
    </location>
</feature>
<accession>A0ABW3IP12</accession>
<comment type="subcellular location">
    <subcellularLocation>
        <location evidence="1">Membrane</location>
        <topology evidence="1">Multi-pass membrane protein</topology>
    </subcellularLocation>
</comment>
<feature type="transmembrane region" description="Helical" evidence="6">
    <location>
        <begin position="146"/>
        <end position="171"/>
    </location>
</feature>
<dbReference type="Gene3D" id="1.20.1720.10">
    <property type="entry name" value="Multidrug resistance protein D"/>
    <property type="match status" value="1"/>
</dbReference>
<feature type="transmembrane region" description="Helical" evidence="6">
    <location>
        <begin position="385"/>
        <end position="403"/>
    </location>
</feature>
<protein>
    <submittedName>
        <fullName evidence="8">Multidrug effflux MFS transporter</fullName>
    </submittedName>
</protein>
<dbReference type="CDD" id="cd17320">
    <property type="entry name" value="MFS_MdfA_MDR_like"/>
    <property type="match status" value="1"/>
</dbReference>
<dbReference type="PROSITE" id="PS50850">
    <property type="entry name" value="MFS"/>
    <property type="match status" value="1"/>
</dbReference>
<dbReference type="Pfam" id="PF07690">
    <property type="entry name" value="MFS_1"/>
    <property type="match status" value="1"/>
</dbReference>
<dbReference type="SUPFAM" id="SSF103473">
    <property type="entry name" value="MFS general substrate transporter"/>
    <property type="match status" value="1"/>
</dbReference>
<evidence type="ECO:0000256" key="6">
    <source>
        <dbReference type="SAM" id="Phobius"/>
    </source>
</evidence>
<dbReference type="InterPro" id="IPR020846">
    <property type="entry name" value="MFS_dom"/>
</dbReference>
<dbReference type="InterPro" id="IPR036259">
    <property type="entry name" value="MFS_trans_sf"/>
</dbReference>
<evidence type="ECO:0000256" key="4">
    <source>
        <dbReference type="ARBA" id="ARBA00022989"/>
    </source>
</evidence>
<evidence type="ECO:0000259" key="7">
    <source>
        <dbReference type="PROSITE" id="PS50850"/>
    </source>
</evidence>
<dbReference type="EMBL" id="JBHTJT010000008">
    <property type="protein sequence ID" value="MFD0979867.1"/>
    <property type="molecule type" value="Genomic_DNA"/>
</dbReference>
<feature type="transmembrane region" description="Helical" evidence="6">
    <location>
        <begin position="60"/>
        <end position="80"/>
    </location>
</feature>
<feature type="transmembrane region" description="Helical" evidence="6">
    <location>
        <begin position="87"/>
        <end position="107"/>
    </location>
</feature>
<feature type="transmembrane region" description="Helical" evidence="6">
    <location>
        <begin position="354"/>
        <end position="379"/>
    </location>
</feature>
<evidence type="ECO:0000256" key="2">
    <source>
        <dbReference type="ARBA" id="ARBA00022448"/>
    </source>
</evidence>
<evidence type="ECO:0000313" key="8">
    <source>
        <dbReference type="EMBL" id="MFD0979867.1"/>
    </source>
</evidence>
<feature type="transmembrane region" description="Helical" evidence="6">
    <location>
        <begin position="113"/>
        <end position="134"/>
    </location>
</feature>
<keyword evidence="5 6" id="KW-0472">Membrane</keyword>
<dbReference type="RefSeq" id="WP_386074311.1">
    <property type="nucleotide sequence ID" value="NZ_JBHTJT010000008.1"/>
</dbReference>
<feature type="transmembrane region" description="Helical" evidence="6">
    <location>
        <begin position="216"/>
        <end position="241"/>
    </location>
</feature>
<dbReference type="Proteomes" id="UP001597108">
    <property type="component" value="Unassembled WGS sequence"/>
</dbReference>
<evidence type="ECO:0000256" key="3">
    <source>
        <dbReference type="ARBA" id="ARBA00022692"/>
    </source>
</evidence>
<dbReference type="InterPro" id="IPR011701">
    <property type="entry name" value="MFS"/>
</dbReference>
<feature type="domain" description="Major facilitator superfamily (MFS) profile" evidence="7">
    <location>
        <begin position="19"/>
        <end position="407"/>
    </location>
</feature>
<organism evidence="8 9">
    <name type="scientific">Tropicimonas aquimaris</name>
    <dbReference type="NCBI Taxonomy" id="914152"/>
    <lineage>
        <taxon>Bacteria</taxon>
        <taxon>Pseudomonadati</taxon>
        <taxon>Pseudomonadota</taxon>
        <taxon>Alphaproteobacteria</taxon>
        <taxon>Rhodobacterales</taxon>
        <taxon>Roseobacteraceae</taxon>
        <taxon>Tropicimonas</taxon>
    </lineage>
</organism>
<sequence>MLAATLRRIPDMPKRLPRVEFIALIAMLFATIAFSIDSMLPALPEIAQELTPENPNRAQLILTSFVLGMGLATIFTGPLSDTFGRRPVILGGAAVYILGAIIAWRSSTLEMMLLGRLVQGFGAAGPRIAAIAIVRDLYAGREMARLMSFVMMVFTLVPAVAPTIGAGIIALTGWRGIFGSFLLFSLVSAAWMMLRQEETLEPANRRPFRPSSLYRGVVEVLSNRVVLIAVAAQGFCFSILFANISSIQPIFDITFGEGAHFPLWFGMIGLFAAGSSLLNANLVGRYGMRRLATYALALQFAFSAIVSVLFAEGWLPANSGFVIYLLWTCSVFFLNGLTLGNLNSIAMEPMGHLAGLAASVLGSVGTVIAVALAVPIGLAFDGTPLPLMVSTALLAAISLILVLRIRRVQGALPA</sequence>
<name>A0ABW3IP12_9RHOB</name>
<feature type="transmembrane region" description="Helical" evidence="6">
    <location>
        <begin position="177"/>
        <end position="195"/>
    </location>
</feature>
<keyword evidence="2" id="KW-0813">Transport</keyword>
<evidence type="ECO:0000256" key="5">
    <source>
        <dbReference type="ARBA" id="ARBA00023136"/>
    </source>
</evidence>
<keyword evidence="3 6" id="KW-0812">Transmembrane</keyword>
<dbReference type="PANTHER" id="PTHR23502">
    <property type="entry name" value="MAJOR FACILITATOR SUPERFAMILY"/>
    <property type="match status" value="1"/>
</dbReference>
<feature type="transmembrane region" description="Helical" evidence="6">
    <location>
        <begin position="321"/>
        <end position="342"/>
    </location>
</feature>
<evidence type="ECO:0000313" key="9">
    <source>
        <dbReference type="Proteomes" id="UP001597108"/>
    </source>
</evidence>
<reference evidence="9" key="1">
    <citation type="journal article" date="2019" name="Int. J. Syst. Evol. Microbiol.">
        <title>The Global Catalogue of Microorganisms (GCM) 10K type strain sequencing project: providing services to taxonomists for standard genome sequencing and annotation.</title>
        <authorList>
            <consortium name="The Broad Institute Genomics Platform"/>
            <consortium name="The Broad Institute Genome Sequencing Center for Infectious Disease"/>
            <person name="Wu L."/>
            <person name="Ma J."/>
        </authorList>
    </citation>
    <scope>NUCLEOTIDE SEQUENCE [LARGE SCALE GENOMIC DNA]</scope>
    <source>
        <strain evidence="9">CCUG 60524</strain>
    </source>
</reference>
<feature type="transmembrane region" description="Helical" evidence="6">
    <location>
        <begin position="21"/>
        <end position="40"/>
    </location>
</feature>
<evidence type="ECO:0000256" key="1">
    <source>
        <dbReference type="ARBA" id="ARBA00004141"/>
    </source>
</evidence>
<dbReference type="PANTHER" id="PTHR23502:SF132">
    <property type="entry name" value="POLYAMINE TRANSPORTER 2-RELATED"/>
    <property type="match status" value="1"/>
</dbReference>
<keyword evidence="4 6" id="KW-1133">Transmembrane helix</keyword>
<proteinExistence type="predicted"/>